<accession>L7CID2</accession>
<organism evidence="1 2">
    <name type="scientific">Rhodopirellula baltica SWK14</name>
    <dbReference type="NCBI Taxonomy" id="993516"/>
    <lineage>
        <taxon>Bacteria</taxon>
        <taxon>Pseudomonadati</taxon>
        <taxon>Planctomycetota</taxon>
        <taxon>Planctomycetia</taxon>
        <taxon>Pirellulales</taxon>
        <taxon>Pirellulaceae</taxon>
        <taxon>Rhodopirellula</taxon>
    </lineage>
</organism>
<reference evidence="1 2" key="1">
    <citation type="journal article" date="2013" name="Mar. Genomics">
        <title>Expression of sulfatases in Rhodopirellula baltica and the diversity of sulfatases in the genus Rhodopirellula.</title>
        <authorList>
            <person name="Wegner C.E."/>
            <person name="Richter-Heitmann T."/>
            <person name="Klindworth A."/>
            <person name="Klockow C."/>
            <person name="Richter M."/>
            <person name="Achstetter T."/>
            <person name="Glockner F.O."/>
            <person name="Harder J."/>
        </authorList>
    </citation>
    <scope>NUCLEOTIDE SEQUENCE [LARGE SCALE GENOMIC DNA]</scope>
    <source>
        <strain evidence="1 2">SWK14</strain>
    </source>
</reference>
<sequence>MKVVETSAFRMKTIKVWCLQKRMTVATEIAITLIVGHHQNDVWRRHLIEIITVISSSHPAARYKEK</sequence>
<proteinExistence type="predicted"/>
<dbReference type="EMBL" id="AMWG01000045">
    <property type="protein sequence ID" value="ELP33783.1"/>
    <property type="molecule type" value="Genomic_DNA"/>
</dbReference>
<dbReference type="AlphaFoldDB" id="L7CID2"/>
<name>L7CID2_RHOBT</name>
<gene>
    <name evidence="1" type="ORF">RBSWK_02329</name>
</gene>
<evidence type="ECO:0000313" key="1">
    <source>
        <dbReference type="EMBL" id="ELP33783.1"/>
    </source>
</evidence>
<dbReference type="Proteomes" id="UP000010959">
    <property type="component" value="Unassembled WGS sequence"/>
</dbReference>
<evidence type="ECO:0000313" key="2">
    <source>
        <dbReference type="Proteomes" id="UP000010959"/>
    </source>
</evidence>
<comment type="caution">
    <text evidence="1">The sequence shown here is derived from an EMBL/GenBank/DDBJ whole genome shotgun (WGS) entry which is preliminary data.</text>
</comment>
<protein>
    <submittedName>
        <fullName evidence="1">Uncharacterized protein</fullName>
    </submittedName>
</protein>